<dbReference type="PANTHER" id="PTHR47354:SF5">
    <property type="entry name" value="PROTEIN RFBI"/>
    <property type="match status" value="1"/>
</dbReference>
<protein>
    <submittedName>
        <fullName evidence="3">Oxidoreductase</fullName>
    </submittedName>
</protein>
<evidence type="ECO:0000259" key="1">
    <source>
        <dbReference type="PROSITE" id="PS51085"/>
    </source>
</evidence>
<dbReference type="InterPro" id="IPR050415">
    <property type="entry name" value="MRET"/>
</dbReference>
<dbReference type="InterPro" id="IPR036010">
    <property type="entry name" value="2Fe-2S_ferredoxin-like_sf"/>
</dbReference>
<dbReference type="InterPro" id="IPR039261">
    <property type="entry name" value="FNR_nucleotide-bd"/>
</dbReference>
<keyword evidence="4" id="KW-1185">Reference proteome</keyword>
<dbReference type="InterPro" id="IPR017927">
    <property type="entry name" value="FAD-bd_FR_type"/>
</dbReference>
<dbReference type="Pfam" id="PF00111">
    <property type="entry name" value="Fer2"/>
    <property type="match status" value="1"/>
</dbReference>
<dbReference type="InterPro" id="IPR006058">
    <property type="entry name" value="2Fe2S_fd_BS"/>
</dbReference>
<dbReference type="SUPFAM" id="SSF54292">
    <property type="entry name" value="2Fe-2S ferredoxin-like"/>
    <property type="match status" value="1"/>
</dbReference>
<dbReference type="InterPro" id="IPR001433">
    <property type="entry name" value="OxRdtase_FAD/NAD-bd"/>
</dbReference>
<dbReference type="GO" id="GO:0051537">
    <property type="term" value="F:2 iron, 2 sulfur cluster binding"/>
    <property type="evidence" value="ECO:0007669"/>
    <property type="project" value="InterPro"/>
</dbReference>
<evidence type="ECO:0000259" key="2">
    <source>
        <dbReference type="PROSITE" id="PS51384"/>
    </source>
</evidence>
<dbReference type="CDD" id="cd00207">
    <property type="entry name" value="fer2"/>
    <property type="match status" value="1"/>
</dbReference>
<dbReference type="CDD" id="cd06187">
    <property type="entry name" value="O2ase_reductase_like"/>
    <property type="match status" value="1"/>
</dbReference>
<dbReference type="Gene3D" id="3.10.20.30">
    <property type="match status" value="1"/>
</dbReference>
<name>A0A2M9G4I3_9PROT</name>
<dbReference type="InterPro" id="IPR008333">
    <property type="entry name" value="Cbr1-like_FAD-bd_dom"/>
</dbReference>
<dbReference type="OrthoDB" id="9806195at2"/>
<accession>A0A2M9G4I3</accession>
<feature type="domain" description="FAD-binding FR-type" evidence="2">
    <location>
        <begin position="83"/>
        <end position="183"/>
    </location>
</feature>
<dbReference type="SUPFAM" id="SSF52343">
    <property type="entry name" value="Ferredoxin reductase-like, C-terminal NADP-linked domain"/>
    <property type="match status" value="1"/>
</dbReference>
<dbReference type="PROSITE" id="PS51085">
    <property type="entry name" value="2FE2S_FER_2"/>
    <property type="match status" value="1"/>
</dbReference>
<sequence length="330" mass="35543">MGETILQAALRHGIAYPCGCQSGNCGACKSALASGEVEMSPFSEYALTGAEQRQGLILACRAVPWSDAEVTWQDQDETVAHPLRKLDCAVESVEPLTHDTARVRLEILAGGPFDFSAGQYASVRFEGGWPARDYSMANSPDEPGPEFHIRDSGEGGVSSFVRRDLRPGHRVRVEGPLGVSYLREKHNGPIVAVAGGSGLAPIRAIVRRAVDAGLPQPIRVFVGVRDERDVYMEDELKALAGTHGDMSVTFALSEPSGPTARRTGMMMDVLRADLMRQFPLDGWKAYLAGPPVMVESSVEALADMGLAKADCHADAFYSAGELAEQERKRA</sequence>
<dbReference type="Gene3D" id="2.40.30.10">
    <property type="entry name" value="Translation factors"/>
    <property type="match status" value="1"/>
</dbReference>
<dbReference type="Proteomes" id="UP000229498">
    <property type="component" value="Unassembled WGS sequence"/>
</dbReference>
<proteinExistence type="predicted"/>
<evidence type="ECO:0000313" key="4">
    <source>
        <dbReference type="Proteomes" id="UP000229498"/>
    </source>
</evidence>
<organism evidence="3 4">
    <name type="scientific">Minwuia thermotolerans</name>
    <dbReference type="NCBI Taxonomy" id="2056226"/>
    <lineage>
        <taxon>Bacteria</taxon>
        <taxon>Pseudomonadati</taxon>
        <taxon>Pseudomonadota</taxon>
        <taxon>Alphaproteobacteria</taxon>
        <taxon>Minwuiales</taxon>
        <taxon>Minwuiaceae</taxon>
        <taxon>Minwuia</taxon>
    </lineage>
</organism>
<dbReference type="PROSITE" id="PS00197">
    <property type="entry name" value="2FE2S_FER_1"/>
    <property type="match status" value="1"/>
</dbReference>
<gene>
    <name evidence="3" type="ORF">CVT23_06205</name>
</gene>
<dbReference type="PRINTS" id="PR00410">
    <property type="entry name" value="PHEHYDRXLASE"/>
</dbReference>
<dbReference type="InterPro" id="IPR017938">
    <property type="entry name" value="Riboflavin_synthase-like_b-brl"/>
</dbReference>
<dbReference type="PROSITE" id="PS51384">
    <property type="entry name" value="FAD_FR"/>
    <property type="match status" value="1"/>
</dbReference>
<evidence type="ECO:0000313" key="3">
    <source>
        <dbReference type="EMBL" id="PJK30629.1"/>
    </source>
</evidence>
<dbReference type="GO" id="GO:0016491">
    <property type="term" value="F:oxidoreductase activity"/>
    <property type="evidence" value="ECO:0007669"/>
    <property type="project" value="InterPro"/>
</dbReference>
<dbReference type="AlphaFoldDB" id="A0A2M9G4I3"/>
<dbReference type="PANTHER" id="PTHR47354">
    <property type="entry name" value="NADH OXIDOREDUCTASE HCR"/>
    <property type="match status" value="1"/>
</dbReference>
<reference evidence="3 4" key="1">
    <citation type="submission" date="2017-11" db="EMBL/GenBank/DDBJ databases">
        <title>Draft genome sequence of Rhizobiales bacterium SY3-13.</title>
        <authorList>
            <person name="Sun C."/>
        </authorList>
    </citation>
    <scope>NUCLEOTIDE SEQUENCE [LARGE SCALE GENOMIC DNA]</scope>
    <source>
        <strain evidence="3 4">SY3-13</strain>
    </source>
</reference>
<dbReference type="EMBL" id="PHIG01000025">
    <property type="protein sequence ID" value="PJK30629.1"/>
    <property type="molecule type" value="Genomic_DNA"/>
</dbReference>
<dbReference type="SUPFAM" id="SSF63380">
    <property type="entry name" value="Riboflavin synthase domain-like"/>
    <property type="match status" value="1"/>
</dbReference>
<dbReference type="InterPro" id="IPR012675">
    <property type="entry name" value="Beta-grasp_dom_sf"/>
</dbReference>
<dbReference type="Pfam" id="PF00175">
    <property type="entry name" value="NAD_binding_1"/>
    <property type="match status" value="1"/>
</dbReference>
<feature type="domain" description="2Fe-2S ferredoxin-type" evidence="1">
    <location>
        <begin position="1"/>
        <end position="76"/>
    </location>
</feature>
<dbReference type="InterPro" id="IPR001041">
    <property type="entry name" value="2Fe-2S_ferredoxin-type"/>
</dbReference>
<comment type="caution">
    <text evidence="3">The sequence shown here is derived from an EMBL/GenBank/DDBJ whole genome shotgun (WGS) entry which is preliminary data.</text>
</comment>
<dbReference type="Pfam" id="PF00970">
    <property type="entry name" value="FAD_binding_6"/>
    <property type="match status" value="1"/>
</dbReference>
<dbReference type="Gene3D" id="3.40.50.80">
    <property type="entry name" value="Nucleotide-binding domain of ferredoxin-NADP reductase (FNR) module"/>
    <property type="match status" value="1"/>
</dbReference>